<evidence type="ECO:0000256" key="1">
    <source>
        <dbReference type="ARBA" id="ARBA00004236"/>
    </source>
</evidence>
<dbReference type="CDD" id="cd00761">
    <property type="entry name" value="Glyco_tranf_GTA_type"/>
    <property type="match status" value="1"/>
</dbReference>
<feature type="transmembrane region" description="Helical" evidence="6">
    <location>
        <begin position="308"/>
        <end position="327"/>
    </location>
</feature>
<keyword evidence="4" id="KW-0808">Transferase</keyword>
<dbReference type="InterPro" id="IPR029044">
    <property type="entry name" value="Nucleotide-diphossugar_trans"/>
</dbReference>
<dbReference type="Gene3D" id="3.90.550.10">
    <property type="entry name" value="Spore Coat Polysaccharide Biosynthesis Protein SpsA, Chain A"/>
    <property type="match status" value="1"/>
</dbReference>
<evidence type="ECO:0000259" key="7">
    <source>
        <dbReference type="Pfam" id="PF00535"/>
    </source>
</evidence>
<dbReference type="GO" id="GO:0005886">
    <property type="term" value="C:plasma membrane"/>
    <property type="evidence" value="ECO:0007669"/>
    <property type="project" value="UniProtKB-SubCell"/>
</dbReference>
<dbReference type="AlphaFoldDB" id="A0RWZ2"/>
<dbReference type="STRING" id="414004.CENSYa_1236"/>
<feature type="transmembrane region" description="Helical" evidence="6">
    <location>
        <begin position="339"/>
        <end position="360"/>
    </location>
</feature>
<dbReference type="SUPFAM" id="SSF53448">
    <property type="entry name" value="Nucleotide-diphospho-sugar transferases"/>
    <property type="match status" value="1"/>
</dbReference>
<evidence type="ECO:0000256" key="2">
    <source>
        <dbReference type="ARBA" id="ARBA00022475"/>
    </source>
</evidence>
<organism evidence="8 9">
    <name type="scientific">Cenarchaeum symbiosum (strain A)</name>
    <dbReference type="NCBI Taxonomy" id="414004"/>
    <lineage>
        <taxon>Archaea</taxon>
        <taxon>Nitrososphaerota</taxon>
        <taxon>Candidatus Cenarchaeales</taxon>
        <taxon>Candidatus Cenarchaeaceae</taxon>
        <taxon>Candidatus Cenarchaeum</taxon>
    </lineage>
</organism>
<dbReference type="GO" id="GO:0016757">
    <property type="term" value="F:glycosyltransferase activity"/>
    <property type="evidence" value="ECO:0007669"/>
    <property type="project" value="UniProtKB-KW"/>
</dbReference>
<dbReference type="PANTHER" id="PTHR43646:SF2">
    <property type="entry name" value="GLYCOSYLTRANSFERASE 2-LIKE DOMAIN-CONTAINING PROTEIN"/>
    <property type="match status" value="1"/>
</dbReference>
<feature type="domain" description="Glycosyltransferase 2-like" evidence="7">
    <location>
        <begin position="38"/>
        <end position="210"/>
    </location>
</feature>
<evidence type="ECO:0000313" key="8">
    <source>
        <dbReference type="EMBL" id="ABK77859.1"/>
    </source>
</evidence>
<dbReference type="HOGENOM" id="CLU_038143_0_0_2"/>
<keyword evidence="6" id="KW-0812">Transmembrane</keyword>
<accession>A0RWZ2</accession>
<reference evidence="8 9" key="1">
    <citation type="journal article" date="2006" name="Proc. Natl. Acad. Sci. U.S.A.">
        <title>Genomic analysis of the uncultivated marine crenarchaeote Cenarchaeum symbiosum.</title>
        <authorList>
            <person name="Hallam S.J."/>
            <person name="Konstantinidis K.T."/>
            <person name="Putnam N."/>
            <person name="Schleper C."/>
            <person name="Watanabe Y."/>
            <person name="Sugahara J."/>
            <person name="Preston C."/>
            <person name="de la Torre J."/>
            <person name="Richardson P.M."/>
            <person name="DeLong E.F."/>
        </authorList>
    </citation>
    <scope>NUCLEOTIDE SEQUENCE [LARGE SCALE GENOMIC DNA]</scope>
    <source>
        <strain evidence="9">A</strain>
    </source>
</reference>
<dbReference type="PATRIC" id="fig|414004.10.peg.1128"/>
<keyword evidence="2" id="KW-1003">Cell membrane</keyword>
<dbReference type="InterPro" id="IPR001173">
    <property type="entry name" value="Glyco_trans_2-like"/>
</dbReference>
<evidence type="ECO:0000256" key="4">
    <source>
        <dbReference type="ARBA" id="ARBA00022679"/>
    </source>
</evidence>
<evidence type="ECO:0000256" key="3">
    <source>
        <dbReference type="ARBA" id="ARBA00022676"/>
    </source>
</evidence>
<dbReference type="KEGG" id="csy:CENSYa_1236"/>
<evidence type="ECO:0000256" key="6">
    <source>
        <dbReference type="SAM" id="Phobius"/>
    </source>
</evidence>
<keyword evidence="5 6" id="KW-0472">Membrane</keyword>
<dbReference type="Pfam" id="PF00535">
    <property type="entry name" value="Glycos_transf_2"/>
    <property type="match status" value="1"/>
</dbReference>
<protein>
    <submittedName>
        <fullName evidence="8">Glycosyltransferase involved in cell wall biogenesis</fullName>
    </submittedName>
</protein>
<evidence type="ECO:0000256" key="5">
    <source>
        <dbReference type="ARBA" id="ARBA00023136"/>
    </source>
</evidence>
<dbReference type="Proteomes" id="UP000000758">
    <property type="component" value="Chromosome"/>
</dbReference>
<proteinExistence type="predicted"/>
<gene>
    <name evidence="8" type="ordered locus">CENSYa_1236</name>
</gene>
<evidence type="ECO:0000313" key="9">
    <source>
        <dbReference type="Proteomes" id="UP000000758"/>
    </source>
</evidence>
<feature type="transmembrane region" description="Helical" evidence="6">
    <location>
        <begin position="277"/>
        <end position="296"/>
    </location>
</feature>
<dbReference type="EMBL" id="DP000238">
    <property type="protein sequence ID" value="ABK77859.1"/>
    <property type="molecule type" value="Genomic_DNA"/>
</dbReference>
<dbReference type="EnsemblBacteria" id="ABK77859">
    <property type="protein sequence ID" value="ABK77859"/>
    <property type="gene ID" value="CENSYa_1236"/>
</dbReference>
<keyword evidence="6" id="KW-1133">Transmembrane helix</keyword>
<dbReference type="PANTHER" id="PTHR43646">
    <property type="entry name" value="GLYCOSYLTRANSFERASE"/>
    <property type="match status" value="1"/>
</dbReference>
<keyword evidence="3" id="KW-0328">Glycosyltransferase</keyword>
<comment type="subcellular location">
    <subcellularLocation>
        <location evidence="1">Cell membrane</location>
    </subcellularLocation>
</comment>
<sequence length="385" mass="41867">MVGTAGLWVFLLWTMASTRGKTPVLGESGKGGAQPRVSIILPARNERDYIGRCLESLIMQDYPDYEIIAVDDSSDDGTGEIIESYAAKDPRVVHVTARPKPEGWMGKNWACMEGYAKAGGDLLLFTDSDTRHDPGVVSMAVAQLMAGGLDALTAAPRMICPEFWTRVTLPMITVFLHTRFSAVRVNDPKKKTGYFFGSFFVIKREAYEAVGTHEGVKQEIIEDGALGSKVKESGRPMRMVMGDHLVDAVWARDPSTLWNALKRLMVPLYLQSPRTGVGAFFAVLFILFMPFALLVYSSMQLAWVPSAVPLFAFSLAASCMAYAGAAIETRVLHLGLRYAAAGPLGGLVVALGFASGLLHAKSSSSVSWRGRSYSMKDHAQGSIRV</sequence>
<name>A0RWZ2_CENSY</name>
<keyword evidence="9" id="KW-1185">Reference proteome</keyword>